<dbReference type="PROSITE" id="PS00061">
    <property type="entry name" value="ADH_SHORT"/>
    <property type="match status" value="1"/>
</dbReference>
<feature type="domain" description="Ketoreductase" evidence="3">
    <location>
        <begin position="3"/>
        <end position="186"/>
    </location>
</feature>
<dbReference type="RefSeq" id="WP_214155142.1">
    <property type="nucleotide sequence ID" value="NZ_JAHBAY010000003.1"/>
</dbReference>
<dbReference type="InterPro" id="IPR057326">
    <property type="entry name" value="KR_dom"/>
</dbReference>
<dbReference type="PANTHER" id="PTHR43639">
    <property type="entry name" value="OXIDOREDUCTASE, SHORT-CHAIN DEHYDROGENASE/REDUCTASE FAMILY (AFU_ORTHOLOGUE AFUA_5G02870)"/>
    <property type="match status" value="1"/>
</dbReference>
<dbReference type="InterPro" id="IPR020904">
    <property type="entry name" value="Sc_DH/Rdtase_CS"/>
</dbReference>
<dbReference type="Proteomes" id="UP001197247">
    <property type="component" value="Unassembled WGS sequence"/>
</dbReference>
<keyword evidence="2" id="KW-0560">Oxidoreductase</keyword>
<proteinExistence type="inferred from homology"/>
<dbReference type="InterPro" id="IPR002347">
    <property type="entry name" value="SDR_fam"/>
</dbReference>
<reference evidence="4 5" key="1">
    <citation type="submission" date="2021-05" db="EMBL/GenBank/DDBJ databases">
        <title>Kineosporia and Streptomyces sp. nov. two new marine actinobacteria isolated from Coral.</title>
        <authorList>
            <person name="Buangrab K."/>
            <person name="Sutthacheep M."/>
            <person name="Yeemin T."/>
            <person name="Harunari E."/>
            <person name="Igarashi Y."/>
            <person name="Kanchanasin P."/>
            <person name="Tanasupawat S."/>
            <person name="Phongsopitanun W."/>
        </authorList>
    </citation>
    <scope>NUCLEOTIDE SEQUENCE [LARGE SCALE GENOMIC DNA]</scope>
    <source>
        <strain evidence="4 5">J2-2</strain>
    </source>
</reference>
<dbReference type="Pfam" id="PF13561">
    <property type="entry name" value="adh_short_C2"/>
    <property type="match status" value="1"/>
</dbReference>
<evidence type="ECO:0000256" key="2">
    <source>
        <dbReference type="ARBA" id="ARBA00023002"/>
    </source>
</evidence>
<comment type="caution">
    <text evidence="4">The sequence shown here is derived from an EMBL/GenBank/DDBJ whole genome shotgun (WGS) entry which is preliminary data.</text>
</comment>
<evidence type="ECO:0000313" key="5">
    <source>
        <dbReference type="Proteomes" id="UP001197247"/>
    </source>
</evidence>
<dbReference type="EMBL" id="JAHBAY010000003">
    <property type="protein sequence ID" value="MBT0768837.1"/>
    <property type="molecule type" value="Genomic_DNA"/>
</dbReference>
<gene>
    <name evidence="4" type="ORF">KIH74_07860</name>
</gene>
<evidence type="ECO:0000313" key="4">
    <source>
        <dbReference type="EMBL" id="MBT0768837.1"/>
    </source>
</evidence>
<dbReference type="SMART" id="SM00822">
    <property type="entry name" value="PKS_KR"/>
    <property type="match status" value="1"/>
</dbReference>
<organism evidence="4 5">
    <name type="scientific">Kineosporia corallincola</name>
    <dbReference type="NCBI Taxonomy" id="2835133"/>
    <lineage>
        <taxon>Bacteria</taxon>
        <taxon>Bacillati</taxon>
        <taxon>Actinomycetota</taxon>
        <taxon>Actinomycetes</taxon>
        <taxon>Kineosporiales</taxon>
        <taxon>Kineosporiaceae</taxon>
        <taxon>Kineosporia</taxon>
    </lineage>
</organism>
<dbReference type="PRINTS" id="PR00081">
    <property type="entry name" value="GDHRDH"/>
</dbReference>
<dbReference type="PRINTS" id="PR00080">
    <property type="entry name" value="SDRFAMILY"/>
</dbReference>
<dbReference type="CDD" id="cd05233">
    <property type="entry name" value="SDR_c"/>
    <property type="match status" value="1"/>
</dbReference>
<sequence>MAKSILITGAGSGIGAEVARQLAAGNDLLLHHHTSRAAAAELQAELAGVSRSVSLFEADLTTDDGCVALVKEVQRIFSRLDVLVNNAGGMVERQAVGDLTWRHLETSFALNTFSTMRLTGLCTDLLRGGENPCVVNMTSIAMRHGAPSATAYGASKAAIDSFTRGAAQELAPTVRVNAVAPGIIDTRFHERVTSEAKMRQFIESTPLKRSGTVTDVGRTVRFLVDSDFVTGETIDCNGGLFMR</sequence>
<evidence type="ECO:0000256" key="1">
    <source>
        <dbReference type="ARBA" id="ARBA00006484"/>
    </source>
</evidence>
<dbReference type="SUPFAM" id="SSF51735">
    <property type="entry name" value="NAD(P)-binding Rossmann-fold domains"/>
    <property type="match status" value="1"/>
</dbReference>
<protein>
    <submittedName>
        <fullName evidence="4">SDR family oxidoreductase</fullName>
    </submittedName>
</protein>
<evidence type="ECO:0000259" key="3">
    <source>
        <dbReference type="SMART" id="SM00822"/>
    </source>
</evidence>
<dbReference type="PANTHER" id="PTHR43639:SF1">
    <property type="entry name" value="SHORT-CHAIN DEHYDROGENASE_REDUCTASE FAMILY PROTEIN"/>
    <property type="match status" value="1"/>
</dbReference>
<comment type="similarity">
    <text evidence="1">Belongs to the short-chain dehydrogenases/reductases (SDR) family.</text>
</comment>
<dbReference type="Gene3D" id="3.40.50.720">
    <property type="entry name" value="NAD(P)-binding Rossmann-like Domain"/>
    <property type="match status" value="1"/>
</dbReference>
<dbReference type="InterPro" id="IPR036291">
    <property type="entry name" value="NAD(P)-bd_dom_sf"/>
</dbReference>
<name>A0ABS5TCM7_9ACTN</name>
<keyword evidence="5" id="KW-1185">Reference proteome</keyword>
<accession>A0ABS5TCM7</accession>